<gene>
    <name evidence="4" type="ORF">A2Z21_06770</name>
</gene>
<name>A0A1F5UTU6_FRAXR</name>
<dbReference type="PANTHER" id="PTHR38478">
    <property type="entry name" value="PEPTIDASE M1A AND M12B"/>
    <property type="match status" value="1"/>
</dbReference>
<dbReference type="Proteomes" id="UP000179157">
    <property type="component" value="Unassembled WGS sequence"/>
</dbReference>
<dbReference type="InterPro" id="IPR033428">
    <property type="entry name" value="DUF5118"/>
</dbReference>
<reference evidence="4 5" key="1">
    <citation type="journal article" date="2016" name="Nat. Commun.">
        <title>Thousands of microbial genomes shed light on interconnected biogeochemical processes in an aquifer system.</title>
        <authorList>
            <person name="Anantharaman K."/>
            <person name="Brown C.T."/>
            <person name="Hug L.A."/>
            <person name="Sharon I."/>
            <person name="Castelle C.J."/>
            <person name="Probst A.J."/>
            <person name="Thomas B.C."/>
            <person name="Singh A."/>
            <person name="Wilkins M.J."/>
            <person name="Karaoz U."/>
            <person name="Brodie E.L."/>
            <person name="Williams K.H."/>
            <person name="Hubbard S.S."/>
            <person name="Banfield J.F."/>
        </authorList>
    </citation>
    <scope>NUCLEOTIDE SEQUENCE [LARGE SCALE GENOMIC DNA]</scope>
    <source>
        <strain evidence="5">RBG_16_55_9</strain>
    </source>
</reference>
<dbReference type="InterPro" id="IPR032534">
    <property type="entry name" value="EcxA_zinc-bd"/>
</dbReference>
<dbReference type="PANTHER" id="PTHR38478:SF1">
    <property type="entry name" value="ZINC DEPENDENT METALLOPROTEASE DOMAIN LIPOPROTEIN"/>
    <property type="match status" value="1"/>
</dbReference>
<dbReference type="Pfam" id="PF16313">
    <property type="entry name" value="DUF4953"/>
    <property type="match status" value="1"/>
</dbReference>
<feature type="domain" description="EcxA zinc-binding" evidence="1">
    <location>
        <begin position="464"/>
        <end position="792"/>
    </location>
</feature>
<proteinExistence type="predicted"/>
<dbReference type="AlphaFoldDB" id="A0A1F5UTU6"/>
<evidence type="ECO:0000313" key="4">
    <source>
        <dbReference type="EMBL" id="OGF54577.1"/>
    </source>
</evidence>
<evidence type="ECO:0000259" key="1">
    <source>
        <dbReference type="Pfam" id="PF16313"/>
    </source>
</evidence>
<dbReference type="SUPFAM" id="SSF55486">
    <property type="entry name" value="Metalloproteases ('zincins'), catalytic domain"/>
    <property type="match status" value="1"/>
</dbReference>
<comment type="caution">
    <text evidence="4">The sequence shown here is derived from an EMBL/GenBank/DDBJ whole genome shotgun (WGS) entry which is preliminary data.</text>
</comment>
<dbReference type="InterPro" id="IPR033413">
    <property type="entry name" value="DUF5117"/>
</dbReference>
<evidence type="ECO:0008006" key="6">
    <source>
        <dbReference type="Google" id="ProtNLM"/>
    </source>
</evidence>
<dbReference type="Pfam" id="PF17148">
    <property type="entry name" value="DUF5117"/>
    <property type="match status" value="1"/>
</dbReference>
<evidence type="ECO:0000259" key="2">
    <source>
        <dbReference type="Pfam" id="PF17148"/>
    </source>
</evidence>
<dbReference type="Pfam" id="PF17162">
    <property type="entry name" value="DUF5118"/>
    <property type="match status" value="1"/>
</dbReference>
<dbReference type="GO" id="GO:0008237">
    <property type="term" value="F:metallopeptidase activity"/>
    <property type="evidence" value="ECO:0007669"/>
    <property type="project" value="InterPro"/>
</dbReference>
<feature type="domain" description="DUF5118" evidence="3">
    <location>
        <begin position="44"/>
        <end position="88"/>
    </location>
</feature>
<dbReference type="EMBL" id="MFGX01000076">
    <property type="protein sequence ID" value="OGF54577.1"/>
    <property type="molecule type" value="Genomic_DNA"/>
</dbReference>
<evidence type="ECO:0000313" key="5">
    <source>
        <dbReference type="Proteomes" id="UP000179157"/>
    </source>
</evidence>
<dbReference type="InterPro" id="IPR024079">
    <property type="entry name" value="MetalloPept_cat_dom_sf"/>
</dbReference>
<accession>A0A1F5UTU6</accession>
<dbReference type="Gene3D" id="3.40.390.10">
    <property type="entry name" value="Collagenase (Catalytic Domain)"/>
    <property type="match status" value="1"/>
</dbReference>
<sequence>MLNRMSRTVRLAIAGSLFVLLAGMLVTLSGDLAPATAQEAPSLDQAVASMEAIPGYFNTYRTKDGSLFLEVDEEHFGKDFLVTVQMARGIGEGFLLTGYPLDQDMLTFRMRNEKIELVTRNPYFRADPGTPLGRMASLGFSESVRQSFPIVARDKENGRYLIDATGLFISDWPNLRDVLPALYGVGFGLDRSRSAIASVKGFPENVEIQVDLTFASSGPIPSQTLTDEKSLPISYHYSVLALPDQPMKPRLADDRVGYFTWAATYKDFSRQSGPTNTVRLANRWRLEKKDPYAPLSEPVKPIVFYLENTIPQEFRVYIKAGVEAWNKAFEAAGFKNAIVAMDQPNDPNWDPGDARYSTIRWISTVAPIFGAIGPSDADPRSGEILNADILIVADEIAGLTGQYKRMVDSPLEYLDQEAEALRIARLLNPNAAQLLCGYGPGLEPHLALLRYTLMADGVIGQDGQVPTEYVGDALKDLAMHEVGHTLGLRHNFKASMATPNDQLENKEFTAQNGLTASVMEYAPPNISSDRSQQGEYFHSTVGTYDTWVIQWGYMPVGNETLEPHPQLEAIAEEHSEREHLYGTDEDAQLGPYSVDPSISQFDLGSDPVSYYHDLQKLTDRLWTGLEGRVIGKGKELWPLRSAVQTLLYQQFRGYFYYMPVLGGVEVTRAHEADPMGITPFKVLPADEQRQGLDFILEAYTPNALRDFPKELMDKLPPERCLDWACSWQFGIRFTYPFHDIITSARVRLLDMAFWPERLSRIRDNAYRSDEENPFTLDELFQGFTNTIWSDVLNGQPPLDSFQRAIQSAYLDKLIALATTIKPAQAAAATWPSSLTVAPVADEARGLAFAELVRLNEAITRVLGSGNLDAMSQAHLMEAQYRIHKALSTE</sequence>
<dbReference type="STRING" id="1817864.A2Z21_06770"/>
<feature type="domain" description="DUF5117" evidence="2">
    <location>
        <begin position="102"/>
        <end position="289"/>
    </location>
</feature>
<dbReference type="CDD" id="cd04276">
    <property type="entry name" value="ZnMc_MMP_like_2"/>
    <property type="match status" value="1"/>
</dbReference>
<evidence type="ECO:0000259" key="3">
    <source>
        <dbReference type="Pfam" id="PF17162"/>
    </source>
</evidence>
<dbReference type="InterPro" id="IPR034032">
    <property type="entry name" value="Zn_MMP-like_bac"/>
</dbReference>
<organism evidence="4 5">
    <name type="scientific">Fraserbacteria sp. (strain RBG_16_55_9)</name>
    <dbReference type="NCBI Taxonomy" id="1817864"/>
    <lineage>
        <taxon>Bacteria</taxon>
        <taxon>Candidatus Fraseribacteriota</taxon>
    </lineage>
</organism>
<protein>
    <recommendedName>
        <fullName evidence="6">DUF5117 domain-containing protein</fullName>
    </recommendedName>
</protein>